<dbReference type="PROSITE" id="PS00226">
    <property type="entry name" value="IF_ROD_1"/>
    <property type="match status" value="1"/>
</dbReference>
<feature type="compositionally biased region" description="Basic and acidic residues" evidence="5">
    <location>
        <begin position="743"/>
        <end position="756"/>
    </location>
</feature>
<feature type="region of interest" description="Disordered" evidence="5">
    <location>
        <begin position="1576"/>
        <end position="1602"/>
    </location>
</feature>
<feature type="compositionally biased region" description="Acidic residues" evidence="5">
    <location>
        <begin position="1022"/>
        <end position="1032"/>
    </location>
</feature>
<dbReference type="Pfam" id="PF00038">
    <property type="entry name" value="Filament"/>
    <property type="match status" value="1"/>
</dbReference>
<reference evidence="7 8" key="1">
    <citation type="journal article" date="2024" name="Proc. Natl. Acad. Sci. U.S.A.">
        <title>The genetic regulatory architecture and epigenomic basis for age-related changes in rattlesnake venom.</title>
        <authorList>
            <person name="Hogan M.P."/>
            <person name="Holding M.L."/>
            <person name="Nystrom G.S."/>
            <person name="Colston T.J."/>
            <person name="Bartlett D.A."/>
            <person name="Mason A.J."/>
            <person name="Ellsworth S.A."/>
            <person name="Rautsaw R.M."/>
            <person name="Lawrence K.C."/>
            <person name="Strickland J.L."/>
            <person name="He B."/>
            <person name="Fraser P."/>
            <person name="Margres M.J."/>
            <person name="Gilbert D.M."/>
            <person name="Gibbs H.L."/>
            <person name="Parkinson C.L."/>
            <person name="Rokyta D.R."/>
        </authorList>
    </citation>
    <scope>NUCLEOTIDE SEQUENCE [LARGE SCALE GENOMIC DNA]</scope>
    <source>
        <strain evidence="7">DRR0105</strain>
    </source>
</reference>
<feature type="compositionally biased region" description="Basic and acidic residues" evidence="5">
    <location>
        <begin position="1141"/>
        <end position="1170"/>
    </location>
</feature>
<dbReference type="PANTHER" id="PTHR47051">
    <property type="entry name" value="NESTIN"/>
    <property type="match status" value="1"/>
</dbReference>
<dbReference type="PROSITE" id="PS51842">
    <property type="entry name" value="IF_ROD_2"/>
    <property type="match status" value="1"/>
</dbReference>
<feature type="compositionally biased region" description="Basic and acidic residues" evidence="5">
    <location>
        <begin position="953"/>
        <end position="962"/>
    </location>
</feature>
<feature type="compositionally biased region" description="Acidic residues" evidence="5">
    <location>
        <begin position="978"/>
        <end position="991"/>
    </location>
</feature>
<feature type="compositionally biased region" description="Basic and acidic residues" evidence="5">
    <location>
        <begin position="1085"/>
        <end position="1100"/>
    </location>
</feature>
<feature type="compositionally biased region" description="Basic and acidic residues" evidence="5">
    <location>
        <begin position="549"/>
        <end position="574"/>
    </location>
</feature>
<proteinExistence type="inferred from homology"/>
<dbReference type="InterPro" id="IPR031211">
    <property type="entry name" value="Nestin"/>
</dbReference>
<feature type="region of interest" description="Disordered" evidence="5">
    <location>
        <begin position="1"/>
        <end position="34"/>
    </location>
</feature>
<dbReference type="Proteomes" id="UP001474421">
    <property type="component" value="Unassembled WGS sequence"/>
</dbReference>
<feature type="coiled-coil region" evidence="4">
    <location>
        <begin position="177"/>
        <end position="239"/>
    </location>
</feature>
<dbReference type="InterPro" id="IPR018039">
    <property type="entry name" value="IF_conserved"/>
</dbReference>
<dbReference type="PANTHER" id="PTHR47051:SF1">
    <property type="entry name" value="NESTIN"/>
    <property type="match status" value="1"/>
</dbReference>
<evidence type="ECO:0000256" key="3">
    <source>
        <dbReference type="RuleBase" id="RU000685"/>
    </source>
</evidence>
<dbReference type="GO" id="GO:0005882">
    <property type="term" value="C:intermediate filament"/>
    <property type="evidence" value="ECO:0007669"/>
    <property type="project" value="UniProtKB-KW"/>
</dbReference>
<keyword evidence="1 3" id="KW-0403">Intermediate filament</keyword>
<comment type="similarity">
    <text evidence="3">Belongs to the intermediate filament family.</text>
</comment>
<feature type="compositionally biased region" description="Basic and acidic residues" evidence="5">
    <location>
        <begin position="901"/>
        <end position="912"/>
    </location>
</feature>
<feature type="coiled-coil region" evidence="4">
    <location>
        <begin position="291"/>
        <end position="364"/>
    </location>
</feature>
<feature type="region of interest" description="Disordered" evidence="5">
    <location>
        <begin position="1624"/>
        <end position="1668"/>
    </location>
</feature>
<evidence type="ECO:0000256" key="5">
    <source>
        <dbReference type="SAM" id="MobiDB-lite"/>
    </source>
</evidence>
<comment type="caution">
    <text evidence="7">The sequence shown here is derived from an EMBL/GenBank/DDBJ whole genome shotgun (WGS) entry which is preliminary data.</text>
</comment>
<keyword evidence="8" id="KW-1185">Reference proteome</keyword>
<dbReference type="InterPro" id="IPR039008">
    <property type="entry name" value="IF_rod_dom"/>
</dbReference>
<dbReference type="GO" id="GO:0019215">
    <property type="term" value="F:intermediate filament binding"/>
    <property type="evidence" value="ECO:0007669"/>
    <property type="project" value="InterPro"/>
</dbReference>
<evidence type="ECO:0000256" key="2">
    <source>
        <dbReference type="ARBA" id="ARBA00023054"/>
    </source>
</evidence>
<protein>
    <submittedName>
        <fullName evidence="7">Nestin</fullName>
    </submittedName>
</protein>
<evidence type="ECO:0000256" key="4">
    <source>
        <dbReference type="SAM" id="Coils"/>
    </source>
</evidence>
<dbReference type="GO" id="GO:0031730">
    <property type="term" value="F:CCR5 chemokine receptor binding"/>
    <property type="evidence" value="ECO:0007669"/>
    <property type="project" value="TreeGrafter"/>
</dbReference>
<accession>A0AAW1AM06</accession>
<feature type="compositionally biased region" description="Basic and acidic residues" evidence="5">
    <location>
        <begin position="585"/>
        <end position="597"/>
    </location>
</feature>
<feature type="compositionally biased region" description="Low complexity" evidence="5">
    <location>
        <begin position="1250"/>
        <end position="1261"/>
    </location>
</feature>
<feature type="compositionally biased region" description="Basic and acidic residues" evidence="5">
    <location>
        <begin position="836"/>
        <end position="850"/>
    </location>
</feature>
<evidence type="ECO:0000256" key="1">
    <source>
        <dbReference type="ARBA" id="ARBA00022754"/>
    </source>
</evidence>
<dbReference type="FunFam" id="1.20.5.170:FF:000081">
    <property type="entry name" value="Nestin"/>
    <property type="match status" value="1"/>
</dbReference>
<feature type="compositionally biased region" description="Basic and acidic residues" evidence="5">
    <location>
        <begin position="1645"/>
        <end position="1658"/>
    </location>
</feature>
<evidence type="ECO:0000259" key="6">
    <source>
        <dbReference type="PROSITE" id="PS51842"/>
    </source>
</evidence>
<dbReference type="EMBL" id="JAOTOJ010000019">
    <property type="protein sequence ID" value="KAK9390916.1"/>
    <property type="molecule type" value="Genomic_DNA"/>
</dbReference>
<feature type="compositionally biased region" description="Acidic residues" evidence="5">
    <location>
        <begin position="575"/>
        <end position="584"/>
    </location>
</feature>
<feature type="region of interest" description="Disordered" evidence="5">
    <location>
        <begin position="1085"/>
        <end position="1359"/>
    </location>
</feature>
<feature type="compositionally biased region" description="Acidic residues" evidence="5">
    <location>
        <begin position="1284"/>
        <end position="1305"/>
    </location>
</feature>
<feature type="coiled-coil region" evidence="4">
    <location>
        <begin position="90"/>
        <end position="151"/>
    </location>
</feature>
<feature type="region of interest" description="Disordered" evidence="5">
    <location>
        <begin position="536"/>
        <end position="604"/>
    </location>
</feature>
<feature type="domain" description="IF rod" evidence="6">
    <location>
        <begin position="86"/>
        <end position="393"/>
    </location>
</feature>
<feature type="compositionally biased region" description="Low complexity" evidence="5">
    <location>
        <begin position="1103"/>
        <end position="1121"/>
    </location>
</feature>
<feature type="compositionally biased region" description="Basic and acidic residues" evidence="5">
    <location>
        <begin position="812"/>
        <end position="823"/>
    </location>
</feature>
<feature type="region of interest" description="Disordered" evidence="5">
    <location>
        <begin position="634"/>
        <end position="664"/>
    </location>
</feature>
<feature type="region of interest" description="Disordered" evidence="5">
    <location>
        <begin position="734"/>
        <end position="1067"/>
    </location>
</feature>
<feature type="region of interest" description="Disordered" evidence="5">
    <location>
        <begin position="1474"/>
        <end position="1559"/>
    </location>
</feature>
<dbReference type="GO" id="GO:0030844">
    <property type="term" value="P:positive regulation of intermediate filament depolymerization"/>
    <property type="evidence" value="ECO:0007669"/>
    <property type="project" value="TreeGrafter"/>
</dbReference>
<dbReference type="Gene3D" id="1.20.5.1160">
    <property type="entry name" value="Vasodilator-stimulated phosphoprotein"/>
    <property type="match status" value="1"/>
</dbReference>
<dbReference type="SUPFAM" id="SSF64593">
    <property type="entry name" value="Intermediate filament protein, coiled coil region"/>
    <property type="match status" value="2"/>
</dbReference>
<evidence type="ECO:0000313" key="8">
    <source>
        <dbReference type="Proteomes" id="UP001474421"/>
    </source>
</evidence>
<name>A0AAW1AM06_CROAD</name>
<keyword evidence="2 4" id="KW-0175">Coiled coil</keyword>
<dbReference type="Gene3D" id="1.20.5.170">
    <property type="match status" value="1"/>
</dbReference>
<evidence type="ECO:0000313" key="7">
    <source>
        <dbReference type="EMBL" id="KAK9390916.1"/>
    </source>
</evidence>
<dbReference type="SMART" id="SM01391">
    <property type="entry name" value="Filament"/>
    <property type="match status" value="1"/>
</dbReference>
<sequence>MPLFPGEGGREGGVKPSLLGQEPPLPMNSGAELPSPRSAAAAAAAAGLSLSLSPPLSLSLGWTLPPKGAWKMESFLGCSSRPLGEDSLQMWDLNKRLEAYLARVKFLEEENELLKAEIEGLKGGSVETPWRAKYEAEVAALRAALDRAYQEKCVAELARDSLHEEARRVRSHCQRERAAQEEAKRLLSLDKKEMEEEKRAHIWLREKATQLETEMEDLVEAHQEELLRLDQEINSFSQSLDGFRAVPICFQPVEVEDYAKRLSNIWKGAVETYKTEVSQLEASLCEAKENLWKATERNRQNQLQLQQLEKELASLQGRKKTLEESLSQQWAQQQGDAEKLQMAMEALEEEKQSLRGQIAQVLEDRQQLMHLKMSLSLEVATYRTLLEAESARLQLPATDLQLARGLRDATITESTHVRLPGPSMDGGRSGSWDVRPSPAAFPKLRGFHSKVESASWGTKSLSSAAREFQKANASLRHSQATRSADGLLLPPKETSAFRLDASQHSQRVTVTQLESLAQSIFCTQPPLTFNSLELEEASGRSPESLDQGEESKRGAEREAEGRGGEEGKASREKETEEEEEEEEETRLRHEPPAEREVLNGPFLSQMVTEAVETAIQEVSPKETHLESSLLKAVKSQADVSSDRVSSLEEENKDTLPPTRTEGLEEALEDHMGESQPTDLLEDLQVCEDFAEVNGGQEAWAELQGPEEAWQALEAEAPWALGAGPPRVERTEEGGAVLVPGEQEGDKERGSPEWKEGEADEELPALLGMTLGHLLGEAPRNSEFATEAPAKVSGNQEGWELDSPPSDVPEGAPEVKPEEVHGGTEEVEMVSPEDLLSEGREEPQSPTREGEPCNLQAGLFERERLEVEGSPAEEDPSSAILTASSAGEHQASLFPEGEQESVESHEELLHEADSAPPEEENQPKGLDSELFGTEGDRPRSSGSALDEDGISADEPERVESREAAEEEEGDVVRSLPTEDTGDEGTMETEGPLDGEAPKSTWEVGVASLQAQETLQEEQRTEVPEEQPPEEQEEGGGFSGTPLQAEGSNVEERGSGTISGVSETEDIMDALEMEEVRGAVVAGKLLLKEENAPEGPEDRELGLDPPQAGEPPAEAEGPSTEETTCPEGVRGSPPEAESLAEDSVFRGEDSGSEETSKHLEILPDSQRERAGAGEETLPAPLALDNGLTVPETPPIPSLGREETPPLAPEAEAPLSGEDAASVKMDGVEEGAPKGESGHSPQALPEEVGPCSEELLAAEGPAEARVQRSPLTGEDEDQGPGESGVPGEDEQEELEEAPGREPEEDPWQESEVARGPAVPKEEMDAELPLGPGEPGGFPADGLDARYSQHEEEEEEGPLEFSDPEATVVAPAKVSPLTSVAHLEEIVLEGESSLPGPRGAVESDLLESGEDEGFLVLDPEDLIQQKTLTVEGPPGSGVPETFPEDVVGLSLDSQRDPNILEIVEQALEFNQELMKAAEEELGGLGSPEERSPYAPPAGRDRGLPRLSPEAPEGSSPVPREAHPLLESQANGLQEEASLEDFPSELLNGLGQEETDPPGDDGFVKRVTIAPQFCTEGHFPMAETLSQSPPPIPGCEEGLRSGGISPEGLEKVSLDLEGQEALEENLLEQKSCGKGGKETKLEPRPFLFGDDIRHQPLEFHPEGDLDLQPSEDH</sequence>
<gene>
    <name evidence="7" type="ORF">NXF25_018246</name>
</gene>
<organism evidence="7 8">
    <name type="scientific">Crotalus adamanteus</name>
    <name type="common">Eastern diamondback rattlesnake</name>
    <dbReference type="NCBI Taxonomy" id="8729"/>
    <lineage>
        <taxon>Eukaryota</taxon>
        <taxon>Metazoa</taxon>
        <taxon>Chordata</taxon>
        <taxon>Craniata</taxon>
        <taxon>Vertebrata</taxon>
        <taxon>Euteleostomi</taxon>
        <taxon>Lepidosauria</taxon>
        <taxon>Squamata</taxon>
        <taxon>Bifurcata</taxon>
        <taxon>Unidentata</taxon>
        <taxon>Episquamata</taxon>
        <taxon>Toxicofera</taxon>
        <taxon>Serpentes</taxon>
        <taxon>Colubroidea</taxon>
        <taxon>Viperidae</taxon>
        <taxon>Crotalinae</taxon>
        <taxon>Crotalus</taxon>
    </lineage>
</organism>